<feature type="transmembrane region" description="Helical" evidence="1">
    <location>
        <begin position="97"/>
        <end position="119"/>
    </location>
</feature>
<dbReference type="Proteomes" id="UP000557688">
    <property type="component" value="Unassembled WGS sequence"/>
</dbReference>
<keyword evidence="1" id="KW-0472">Membrane</keyword>
<dbReference type="Proteomes" id="UP000565205">
    <property type="component" value="Unassembled WGS sequence"/>
</dbReference>
<reference evidence="3 5" key="1">
    <citation type="submission" date="2020-06" db="EMBL/GenBank/DDBJ databases">
        <title>Description of novel acetic acid bacteria.</title>
        <authorList>
            <person name="Sombolestani A."/>
        </authorList>
    </citation>
    <scope>NUCLEOTIDE SEQUENCE [LARGE SCALE GENOMIC DNA]</scope>
    <source>
        <strain evidence="3 5">LMG 26838</strain>
    </source>
</reference>
<feature type="transmembrane region" description="Helical" evidence="1">
    <location>
        <begin position="65"/>
        <end position="85"/>
    </location>
</feature>
<keyword evidence="4" id="KW-1185">Reference proteome</keyword>
<dbReference type="EMBL" id="JACHXV010000006">
    <property type="protein sequence ID" value="MBB3174257.1"/>
    <property type="molecule type" value="Genomic_DNA"/>
</dbReference>
<reference evidence="2 4" key="2">
    <citation type="submission" date="2020-08" db="EMBL/GenBank/DDBJ databases">
        <title>Genomic Encyclopedia of Type Strains, Phase III (KMG-III): the genomes of soil and plant-associated and newly described type strains.</title>
        <authorList>
            <person name="Whitman W."/>
        </authorList>
    </citation>
    <scope>NUCLEOTIDE SEQUENCE [LARGE SCALE GENOMIC DNA]</scope>
    <source>
        <strain evidence="2 4">CECT 8088</strain>
    </source>
</reference>
<feature type="transmembrane region" description="Helical" evidence="1">
    <location>
        <begin position="245"/>
        <end position="264"/>
    </location>
</feature>
<evidence type="ECO:0000313" key="2">
    <source>
        <dbReference type="EMBL" id="MBB3174257.1"/>
    </source>
</evidence>
<feature type="transmembrane region" description="Helical" evidence="1">
    <location>
        <begin position="182"/>
        <end position="199"/>
    </location>
</feature>
<proteinExistence type="predicted"/>
<evidence type="ECO:0000313" key="3">
    <source>
        <dbReference type="EMBL" id="NVN31576.1"/>
    </source>
</evidence>
<sequence>MNNETRAPVIEPVTVIGWGLLLMPLLTMWHEIGGHATSCIALGGHVATIGAFYVDCTGLSPLRDVVVACAGPMANVALAILAWSLGHRPAGGPTRIVLWWIWVSEAFVASGYVLFSGVSGFGDLGIGEGGSLSGLGLGWWFRLVEIAIGAASYALLVVAAIRALNRIIGLGPQTRMARRRLAHLYYLSAGIAAVLVGLLNPLGLVITLMSAAASSLGGLAGFISIGYATGETGEARQVALPRSRAMLAAGLAVSLAFALILGPSRHFAP</sequence>
<comment type="caution">
    <text evidence="2">The sequence shown here is derived from an EMBL/GenBank/DDBJ whole genome shotgun (WGS) entry which is preliminary data.</text>
</comment>
<evidence type="ECO:0000256" key="1">
    <source>
        <dbReference type="SAM" id="Phobius"/>
    </source>
</evidence>
<dbReference type="RefSeq" id="WP_176625980.1">
    <property type="nucleotide sequence ID" value="NZ_JABXXQ010000418.1"/>
</dbReference>
<protein>
    <submittedName>
        <fullName evidence="2">Uncharacterized protein</fullName>
    </submittedName>
</protein>
<feature type="transmembrane region" description="Helical" evidence="1">
    <location>
        <begin position="139"/>
        <end position="161"/>
    </location>
</feature>
<keyword evidence="1" id="KW-1133">Transmembrane helix</keyword>
<keyword evidence="1" id="KW-0812">Transmembrane</keyword>
<organism evidence="2 4">
    <name type="scientific">Endobacter medicaginis</name>
    <dbReference type="NCBI Taxonomy" id="1181271"/>
    <lineage>
        <taxon>Bacteria</taxon>
        <taxon>Pseudomonadati</taxon>
        <taxon>Pseudomonadota</taxon>
        <taxon>Alphaproteobacteria</taxon>
        <taxon>Acetobacterales</taxon>
        <taxon>Acetobacteraceae</taxon>
        <taxon>Endobacter</taxon>
    </lineage>
</organism>
<dbReference type="AlphaFoldDB" id="A0A839UWQ9"/>
<feature type="transmembrane region" description="Helical" evidence="1">
    <location>
        <begin position="205"/>
        <end position="225"/>
    </location>
</feature>
<feature type="transmembrane region" description="Helical" evidence="1">
    <location>
        <begin position="12"/>
        <end position="29"/>
    </location>
</feature>
<dbReference type="EMBL" id="JABXXQ010000418">
    <property type="protein sequence ID" value="NVN31576.1"/>
    <property type="molecule type" value="Genomic_DNA"/>
</dbReference>
<accession>A0A839UWQ9</accession>
<evidence type="ECO:0000313" key="5">
    <source>
        <dbReference type="Proteomes" id="UP000565205"/>
    </source>
</evidence>
<gene>
    <name evidence="2" type="ORF">FHR90_002093</name>
    <name evidence="3" type="ORF">HUK83_14705</name>
</gene>
<name>A0A839UWQ9_9PROT</name>
<evidence type="ECO:0000313" key="4">
    <source>
        <dbReference type="Proteomes" id="UP000557688"/>
    </source>
</evidence>